<dbReference type="Proteomes" id="UP000000589">
    <property type="component" value="Chromosome 9"/>
</dbReference>
<proteinExistence type="evidence at protein level"/>
<evidence type="ECO:0000313" key="3">
    <source>
        <dbReference type="MGI" id="MGI:2444451"/>
    </source>
</evidence>
<gene>
    <name evidence="2 3" type="primary">Rnf214</name>
</gene>
<feature type="region of interest" description="Disordered" evidence="1">
    <location>
        <begin position="1"/>
        <end position="45"/>
    </location>
</feature>
<organism evidence="2 4">
    <name type="scientific">Mus musculus</name>
    <name type="common">Mouse</name>
    <dbReference type="NCBI Taxonomy" id="10090"/>
    <lineage>
        <taxon>Eukaryota</taxon>
        <taxon>Metazoa</taxon>
        <taxon>Chordata</taxon>
        <taxon>Craniata</taxon>
        <taxon>Vertebrata</taxon>
        <taxon>Euteleostomi</taxon>
        <taxon>Mammalia</taxon>
        <taxon>Eutheria</taxon>
        <taxon>Euarchontoglires</taxon>
        <taxon>Glires</taxon>
        <taxon>Rodentia</taxon>
        <taxon>Myomorpha</taxon>
        <taxon>Muroidea</taxon>
        <taxon>Muridae</taxon>
        <taxon>Murinae</taxon>
        <taxon>Mus</taxon>
        <taxon>Mus</taxon>
    </lineage>
</organism>
<reference evidence="2 4" key="1">
    <citation type="journal article" date="2009" name="PLoS Biol.">
        <title>Lineage-specific biology revealed by a finished genome assembly of the mouse.</title>
        <authorList>
            <consortium name="Mouse Genome Sequencing Consortium"/>
            <person name="Church D.M."/>
            <person name="Goodstadt L."/>
            <person name="Hillier L.W."/>
            <person name="Zody M.C."/>
            <person name="Goldstein S."/>
            <person name="She X."/>
            <person name="Bult C.J."/>
            <person name="Agarwala R."/>
            <person name="Cherry J.L."/>
            <person name="DiCuccio M."/>
            <person name="Hlavina W."/>
            <person name="Kapustin Y."/>
            <person name="Meric P."/>
            <person name="Maglott D."/>
            <person name="Birtle Z."/>
            <person name="Marques A.C."/>
            <person name="Graves T."/>
            <person name="Zhou S."/>
            <person name="Teague B."/>
            <person name="Potamousis K."/>
            <person name="Churas C."/>
            <person name="Place M."/>
            <person name="Herschleb J."/>
            <person name="Runnheim R."/>
            <person name="Forrest D."/>
            <person name="Amos-Landgraf J."/>
            <person name="Schwartz D.C."/>
            <person name="Cheng Z."/>
            <person name="Lindblad-Toh K."/>
            <person name="Eichler E.E."/>
            <person name="Ponting C.P."/>
        </authorList>
    </citation>
    <scope>NUCLEOTIDE SEQUENCE [LARGE SCALE GENOMIC DNA]</scope>
    <source>
        <strain evidence="2 4">C57BL/6J</strain>
    </source>
</reference>
<dbReference type="Antibodypedia" id="32345">
    <property type="antibodies" value="36 antibodies from 15 providers"/>
</dbReference>
<reference evidence="2 4" key="2">
    <citation type="journal article" date="2011" name="PLoS Biol.">
        <title>Modernizing reference genome assemblies.</title>
        <authorList>
            <person name="Church D.M."/>
            <person name="Schneider V.A."/>
            <person name="Graves T."/>
            <person name="Auger K."/>
            <person name="Cunningham F."/>
            <person name="Bouk N."/>
            <person name="Chen H.C."/>
            <person name="Agarwala R."/>
            <person name="McLaren W.M."/>
            <person name="Ritchie G.R."/>
            <person name="Albracht D."/>
            <person name="Kremitzki M."/>
            <person name="Rock S."/>
            <person name="Kotkiewicz H."/>
            <person name="Kremitzki C."/>
            <person name="Wollam A."/>
            <person name="Trani L."/>
            <person name="Fulton L."/>
            <person name="Fulton R."/>
            <person name="Matthews L."/>
            <person name="Whitehead S."/>
            <person name="Chow W."/>
            <person name="Torrance J."/>
            <person name="Dunn M."/>
            <person name="Harden G."/>
            <person name="Threadgold G."/>
            <person name="Wood J."/>
            <person name="Collins J."/>
            <person name="Heath P."/>
            <person name="Griffiths G."/>
            <person name="Pelan S."/>
            <person name="Grafham D."/>
            <person name="Eichler E.E."/>
            <person name="Weinstock G."/>
            <person name="Mardis E.R."/>
            <person name="Wilson R.K."/>
            <person name="Howe K."/>
            <person name="Flicek P."/>
            <person name="Hubbard T."/>
        </authorList>
    </citation>
    <scope>NUCLEOTIDE SEQUENCE [LARGE SCALE GENOMIC DNA]</scope>
    <source>
        <strain evidence="2 4">C57BL/6J</strain>
    </source>
</reference>
<reference evidence="2" key="3">
    <citation type="submission" date="2025-08" db="UniProtKB">
        <authorList>
            <consortium name="Ensembl"/>
        </authorList>
    </citation>
    <scope>IDENTIFICATION</scope>
    <source>
        <strain evidence="2">C57BL/6J</strain>
    </source>
</reference>
<evidence type="ECO:0000256" key="1">
    <source>
        <dbReference type="SAM" id="MobiDB-lite"/>
    </source>
</evidence>
<dbReference type="MGI" id="MGI:2444451">
    <property type="gene designation" value="Rnf214"/>
</dbReference>
<dbReference type="Ensembl" id="ENSMUST00000213659.2">
    <property type="protein sequence ID" value="ENSMUSP00000149012.2"/>
    <property type="gene ID" value="ENSMUSG00000042790.17"/>
</dbReference>
<dbReference type="Bgee" id="ENSMUSG00000042790">
    <property type="expression patterns" value="Expressed in retinal neural layer and 248 other cell types or tissues"/>
</dbReference>
<dbReference type="VEuPathDB" id="HostDB:ENSMUSG00000042790"/>
<sequence length="45" mass="4559">MAASEVAGLGAGTPSPSESSALCASKSDESLPDGLRLTLKQQIRK</sequence>
<dbReference type="ProteomicsDB" id="305808"/>
<evidence type="ECO:0007829" key="5">
    <source>
        <dbReference type="ProteomicsDB" id="A0A1L1SQE1"/>
    </source>
</evidence>
<dbReference type="AlphaFoldDB" id="A0A1L1SQE1"/>
<dbReference type="ExpressionAtlas" id="A0A1L1SQE1">
    <property type="expression patterns" value="baseline and differential"/>
</dbReference>
<accession>A0A1L1SQE1</accession>
<name>A0A1L1SQE1_MOUSE</name>
<dbReference type="GeneTree" id="ENSGT00940000159470"/>
<protein>
    <submittedName>
        <fullName evidence="2">Ring finger protein 214</fullName>
    </submittedName>
</protein>
<evidence type="ECO:0000313" key="4">
    <source>
        <dbReference type="Proteomes" id="UP000000589"/>
    </source>
</evidence>
<keyword evidence="5" id="KW-1267">Proteomics identification</keyword>
<reference evidence="2" key="4">
    <citation type="submission" date="2025-09" db="UniProtKB">
        <authorList>
            <consortium name="Ensembl"/>
        </authorList>
    </citation>
    <scope>IDENTIFICATION</scope>
    <source>
        <strain evidence="2">C57BL/6J</strain>
    </source>
</reference>
<keyword evidence="4" id="KW-1185">Reference proteome</keyword>
<evidence type="ECO:0000313" key="2">
    <source>
        <dbReference type="Ensembl" id="ENSMUSP00000149012.2"/>
    </source>
</evidence>
<dbReference type="AGR" id="MGI:2444451"/>